<dbReference type="InterPro" id="IPR013783">
    <property type="entry name" value="Ig-like_fold"/>
</dbReference>
<feature type="signal peptide" evidence="9">
    <location>
        <begin position="1"/>
        <end position="22"/>
    </location>
</feature>
<evidence type="ECO:0000256" key="1">
    <source>
        <dbReference type="ARBA" id="ARBA00001231"/>
    </source>
</evidence>
<dbReference type="Gene3D" id="3.30.379.10">
    <property type="entry name" value="Chitobiase/beta-hexosaminidase domain 2-like"/>
    <property type="match status" value="2"/>
</dbReference>
<dbReference type="PANTHER" id="PTHR22600:SF57">
    <property type="entry name" value="BETA-N-ACETYLHEXOSAMINIDASE"/>
    <property type="match status" value="1"/>
</dbReference>
<dbReference type="InterPro" id="IPR004867">
    <property type="entry name" value="CHB_C_dom"/>
</dbReference>
<dbReference type="GO" id="GO:0004563">
    <property type="term" value="F:beta-N-acetylhexosaminidase activity"/>
    <property type="evidence" value="ECO:0007669"/>
    <property type="project" value="UniProtKB-EC"/>
</dbReference>
<dbReference type="InterPro" id="IPR029018">
    <property type="entry name" value="Hex-like_dom2"/>
</dbReference>
<protein>
    <recommendedName>
        <fullName evidence="3">beta-N-acetylhexosaminidase</fullName>
        <ecNumber evidence="3">3.2.1.52</ecNumber>
    </recommendedName>
    <alternativeName>
        <fullName evidence="6">Beta-N-acetylhexosaminidase</fullName>
    </alternativeName>
    <alternativeName>
        <fullName evidence="7">N-acetyl-beta-glucosaminidase</fullName>
    </alternativeName>
</protein>
<dbReference type="GeneID" id="111117611"/>
<dbReference type="Pfam" id="PF03174">
    <property type="entry name" value="CHB_HEX_C"/>
    <property type="match status" value="2"/>
</dbReference>
<dbReference type="InterPro" id="IPR004866">
    <property type="entry name" value="CHB/HEX_N_dom"/>
</dbReference>
<evidence type="ECO:0000256" key="3">
    <source>
        <dbReference type="ARBA" id="ARBA00012663"/>
    </source>
</evidence>
<dbReference type="Pfam" id="PF02838">
    <property type="entry name" value="Glyco_hydro_20b"/>
    <property type="match status" value="2"/>
</dbReference>
<dbReference type="SUPFAM" id="SSF55545">
    <property type="entry name" value="beta-N-acetylhexosaminidase-like domain"/>
    <property type="match status" value="2"/>
</dbReference>
<sequence>MYAEPTMIPAVWTLSFIAACAATLQQSDLNYIGDNLDIRITVTNDIRKNNDAKHRFSLTMTNTGSKPIHRDNWEIYFYSFFRIEPGNLPSKDGYTLPDYKVKLSHINGGLFSMAPTPDFPDIAPNGSHFVEFHAQWWTVTRTDVPPNWYVTAPTLDPVNIKSTATGKRFVTDYDTVDQWKRYSVDQYNPFTAQDRYRRYEFRDFNTHTKLVIPTPKDIQVNSDRFLNIRDKKVVCTPEAQQSCLILKEKLGLEITENTHAILEKNCIRVWTNSTLGENTGLYHLFTDIADGTVTLIGRSPVAVYYGIQSLLSLVSGSPNHDSVADVLIKDEPRFEYRGMHVDMSRNFRNKGDIIRLMKAMSMFKMNKLHLHLSDDEGWRLEIPGIPELTEVGGRRCHDLEEKTCLIPQLGSGGDSSTSGSGHLTVADFQEILREATKRFIQVIPEIDMPGHSHAAIVSMEARYHKYKTTNLTLATQYRLMDPNDTSKYESVQIFNDNAINPCIESTYAFVEKVVSEIKKMYEGHQPFKVFHFGGDEMAANAWVNSSECQQFEGENPFYNTTHRLKEYFALRVANITHKLGANFAGWEDGLLKEDGIPIERPLLLNSIVYANAWQNIWEWGVGRRAYDLANSGYKVILSHATHLFFDQPQEPDPEEAGLYWATRFTDAKKTFHFLPDRLYDNIEVSRSGERLTKEGICGESMEKCPSLENKENIIGLQGQSWGETFMTSEVFDSMVFPRMLALAERAWHKAPWEDKNNPSKDEAAYKDWESFANTVGHKELERLRQLGIQYRISPPGAIVEHGYLKVNTEFPGHVVQYSKDGGKAWQDFPPEWFLLGQQPLLMRSCIRNKTRCSREITFYPDEPSTISDQHLVNYIAKHVNSTYEVVSNLINDSHNFSTRITLTNSGSRDLAYGNWEIYFNFIRLLQPNDYPYPEGFFLSDCKMALHHVCGSLFKLKPSTFFRLNKTKSVSCTVVAKYWQSAITDSMPNWYVTAEAMRAKNIQTTEDNFLKFVGNFDRREQYLRYPEDQYKPYSAEVRFDINEAMTKPGGSEKRIIPTPVEESFHQASVTVDSSWEILNSTEYFQEIQLISVFMNLSITERTPASRFIAIITDSNIDPLNKEETKDEAYILNITASSINISVRTSAGAFYAYQTLYSLRGSNNVFPIGIVKDQPRFAYRGMHVDVGRNFHTKEEILKILDAMAMYKLNKFHFHLTEDEGWRMEIPGLPELTEVGSKRCHDPMEEICLLPQLGSGSENCKFGCGFYTVEDYKEILRHANDRHIEVIPEIDMPGHCRAGIKAMEARFRKYMKYGNETAAREFLLTDFNDKSQYLSVQWFSDNVINVCMNSTTSFIRYIIKAIKDMHNDIQPLKIYHFGGDEISGAWRDSPECKKFFTNSGLKVSDLKKYFAHLLSRLTFEEELNVAAWGDGLKDGVVPFNRTEYPGKGDVVAYNWENVWEKGHGDKAYMLANAGYKVVLGHATHLYFDHPYEPDPEERGYYWATRFTDTRKVFGFVPSDIYKNAETERSGKKLTHDQICTHNGACLKLQKPENIIGMQGQIWTETARTAEQLQEMVFPRLVALAERAWHRAEWEDVENKEERVRKTNEEWTSFAKALGHRELNRLEEMGITYHLPKPGARLNINTDTIKLEVNTAFPGVNVEYTEKGRSNWRRVTRILSYLLERK</sequence>
<dbReference type="PANTHER" id="PTHR22600">
    <property type="entry name" value="BETA-HEXOSAMINIDASE"/>
    <property type="match status" value="1"/>
</dbReference>
<dbReference type="GO" id="GO:0016020">
    <property type="term" value="C:membrane"/>
    <property type="evidence" value="ECO:0007669"/>
    <property type="project" value="TreeGrafter"/>
</dbReference>
<dbReference type="SMART" id="SM01081">
    <property type="entry name" value="CHB_HEX"/>
    <property type="match status" value="2"/>
</dbReference>
<dbReference type="InterPro" id="IPR014756">
    <property type="entry name" value="Ig_E-set"/>
</dbReference>
<gene>
    <name evidence="12" type="primary">LOC111117611</name>
</gene>
<evidence type="ECO:0000256" key="9">
    <source>
        <dbReference type="SAM" id="SignalP"/>
    </source>
</evidence>
<evidence type="ECO:0000256" key="8">
    <source>
        <dbReference type="PIRSR" id="PIRSR625705-1"/>
    </source>
</evidence>
<dbReference type="GO" id="GO:0030247">
    <property type="term" value="F:polysaccharide binding"/>
    <property type="evidence" value="ECO:0007669"/>
    <property type="project" value="InterPro"/>
</dbReference>
<dbReference type="InterPro" id="IPR008965">
    <property type="entry name" value="CBM2/CBM3_carb-bd_dom_sf"/>
</dbReference>
<keyword evidence="4" id="KW-0378">Hydrolase</keyword>
<reference evidence="12" key="1">
    <citation type="submission" date="2025-08" db="UniProtKB">
        <authorList>
            <consortium name="RefSeq"/>
        </authorList>
    </citation>
    <scope>IDENTIFICATION</scope>
    <source>
        <tissue evidence="12">Whole sample</tissue>
    </source>
</reference>
<feature type="domain" description="Chitobiase/beta-hexosaminidases N-terminal" evidence="10">
    <location>
        <begin position="34"/>
        <end position="194"/>
    </location>
</feature>
<feature type="domain" description="Chitobiase/beta-hexosaminidases N-terminal" evidence="10">
    <location>
        <begin position="877"/>
        <end position="1036"/>
    </location>
</feature>
<dbReference type="KEGG" id="cvn:111117611"/>
<dbReference type="SUPFAM" id="SSF51445">
    <property type="entry name" value="(Trans)glycosidases"/>
    <property type="match status" value="2"/>
</dbReference>
<keyword evidence="11" id="KW-1185">Reference proteome</keyword>
<evidence type="ECO:0000256" key="5">
    <source>
        <dbReference type="ARBA" id="ARBA00023295"/>
    </source>
</evidence>
<dbReference type="Pfam" id="PF03173">
    <property type="entry name" value="CHB_HEX"/>
    <property type="match status" value="2"/>
</dbReference>
<dbReference type="Gene3D" id="2.60.40.10">
    <property type="entry name" value="Immunoglobulins"/>
    <property type="match status" value="1"/>
</dbReference>
<comment type="catalytic activity">
    <reaction evidence="1">
        <text>Hydrolysis of terminal non-reducing N-acetyl-D-hexosamine residues in N-acetyl-beta-D-hexosaminides.</text>
        <dbReference type="EC" id="3.2.1.52"/>
    </reaction>
</comment>
<dbReference type="GO" id="GO:0005975">
    <property type="term" value="P:carbohydrate metabolic process"/>
    <property type="evidence" value="ECO:0007669"/>
    <property type="project" value="InterPro"/>
</dbReference>
<dbReference type="EC" id="3.2.1.52" evidence="3"/>
<organism evidence="11 12">
    <name type="scientific">Crassostrea virginica</name>
    <name type="common">Eastern oyster</name>
    <dbReference type="NCBI Taxonomy" id="6565"/>
    <lineage>
        <taxon>Eukaryota</taxon>
        <taxon>Metazoa</taxon>
        <taxon>Spiralia</taxon>
        <taxon>Lophotrochozoa</taxon>
        <taxon>Mollusca</taxon>
        <taxon>Bivalvia</taxon>
        <taxon>Autobranchia</taxon>
        <taxon>Pteriomorphia</taxon>
        <taxon>Ostreida</taxon>
        <taxon>Ostreoidea</taxon>
        <taxon>Ostreidae</taxon>
        <taxon>Crassostrea</taxon>
    </lineage>
</organism>
<comment type="similarity">
    <text evidence="2">Belongs to the glycosyl hydrolase 20 family.</text>
</comment>
<dbReference type="Proteomes" id="UP000694844">
    <property type="component" value="Chromosome 10"/>
</dbReference>
<dbReference type="SUPFAM" id="SSF81296">
    <property type="entry name" value="E set domains"/>
    <property type="match status" value="2"/>
</dbReference>
<dbReference type="InterPro" id="IPR012291">
    <property type="entry name" value="CBM2_carb-bd_dom_sf"/>
</dbReference>
<evidence type="ECO:0000313" key="12">
    <source>
        <dbReference type="RefSeq" id="XP_022312471.1"/>
    </source>
</evidence>
<evidence type="ECO:0000259" key="10">
    <source>
        <dbReference type="SMART" id="SM01081"/>
    </source>
</evidence>
<feature type="chain" id="PRO_5034630088" description="beta-N-acetylhexosaminidase" evidence="9">
    <location>
        <begin position="23"/>
        <end position="1682"/>
    </location>
</feature>
<evidence type="ECO:0000313" key="11">
    <source>
        <dbReference type="Proteomes" id="UP000694844"/>
    </source>
</evidence>
<dbReference type="GO" id="GO:0030203">
    <property type="term" value="P:glycosaminoglycan metabolic process"/>
    <property type="evidence" value="ECO:0007669"/>
    <property type="project" value="TreeGrafter"/>
</dbReference>
<evidence type="ECO:0000256" key="6">
    <source>
        <dbReference type="ARBA" id="ARBA00030512"/>
    </source>
</evidence>
<dbReference type="RefSeq" id="XP_022312471.1">
    <property type="nucleotide sequence ID" value="XM_022456763.1"/>
</dbReference>
<dbReference type="InterPro" id="IPR015882">
    <property type="entry name" value="HEX_bac_N"/>
</dbReference>
<dbReference type="PRINTS" id="PR00738">
    <property type="entry name" value="GLHYDRLASE20"/>
</dbReference>
<accession>A0A8B8CCU2</accession>
<evidence type="ECO:0000256" key="2">
    <source>
        <dbReference type="ARBA" id="ARBA00006285"/>
    </source>
</evidence>
<dbReference type="OrthoDB" id="428480at2759"/>
<dbReference type="Gene3D" id="3.20.20.80">
    <property type="entry name" value="Glycosidases"/>
    <property type="match status" value="2"/>
</dbReference>
<name>A0A8B8CCU2_CRAVI</name>
<proteinExistence type="inferred from homology"/>
<dbReference type="Gene3D" id="2.60.40.290">
    <property type="match status" value="2"/>
</dbReference>
<evidence type="ECO:0000256" key="4">
    <source>
        <dbReference type="ARBA" id="ARBA00022801"/>
    </source>
</evidence>
<dbReference type="InterPro" id="IPR025705">
    <property type="entry name" value="Beta_hexosaminidase_sua/sub"/>
</dbReference>
<keyword evidence="5" id="KW-0326">Glycosidase</keyword>
<feature type="active site" description="Proton donor" evidence="8">
    <location>
        <position position="1378"/>
    </location>
</feature>
<dbReference type="SUPFAM" id="SSF49384">
    <property type="entry name" value="Carbohydrate-binding domain"/>
    <property type="match status" value="2"/>
</dbReference>
<keyword evidence="9" id="KW-0732">Signal</keyword>
<dbReference type="InterPro" id="IPR017853">
    <property type="entry name" value="GH"/>
</dbReference>
<dbReference type="Pfam" id="PF00728">
    <property type="entry name" value="Glyco_hydro_20"/>
    <property type="match status" value="2"/>
</dbReference>
<evidence type="ECO:0000256" key="7">
    <source>
        <dbReference type="ARBA" id="ARBA00033000"/>
    </source>
</evidence>
<dbReference type="InterPro" id="IPR015883">
    <property type="entry name" value="Glyco_hydro_20_cat"/>
</dbReference>